<comment type="caution">
    <text evidence="1">The sequence shown here is derived from an EMBL/GenBank/DDBJ whole genome shotgun (WGS) entry which is preliminary data.</text>
</comment>
<sequence>MGNTEKQISRGDDLAIREVHAVSELSDDEVETVFEELVARIDAERQPPRTETS</sequence>
<evidence type="ECO:0000313" key="2">
    <source>
        <dbReference type="Proteomes" id="UP001251085"/>
    </source>
</evidence>
<name>A0ABU3EJ99_9RHOB</name>
<organism evidence="1 2">
    <name type="scientific">Paracoccus broussonetiae</name>
    <dbReference type="NCBI Taxonomy" id="3075834"/>
    <lineage>
        <taxon>Bacteria</taxon>
        <taxon>Pseudomonadati</taxon>
        <taxon>Pseudomonadota</taxon>
        <taxon>Alphaproteobacteria</taxon>
        <taxon>Rhodobacterales</taxon>
        <taxon>Paracoccaceae</taxon>
        <taxon>Paracoccus</taxon>
    </lineage>
</organism>
<accession>A0ABU3EJ99</accession>
<proteinExistence type="predicted"/>
<dbReference type="Proteomes" id="UP001251085">
    <property type="component" value="Unassembled WGS sequence"/>
</dbReference>
<protein>
    <submittedName>
        <fullName evidence="1">Uncharacterized protein</fullName>
    </submittedName>
</protein>
<gene>
    <name evidence="1" type="ORF">RM190_20195</name>
</gene>
<reference evidence="2" key="1">
    <citation type="submission" date="2023-07" db="EMBL/GenBank/DDBJ databases">
        <title>Characterization of two Paracoccaceae strains isolated from Phycosphere and proposal of Xinfangfangia lacusdiani sp. nov.</title>
        <authorList>
            <person name="Deng Y."/>
            <person name="Zhang Y.Q."/>
        </authorList>
    </citation>
    <scope>NUCLEOTIDE SEQUENCE [LARGE SCALE GENOMIC DNA]</scope>
    <source>
        <strain evidence="2">CPCC 101403</strain>
    </source>
</reference>
<dbReference type="EMBL" id="JAVRQI010000019">
    <property type="protein sequence ID" value="MDT1064195.1"/>
    <property type="molecule type" value="Genomic_DNA"/>
</dbReference>
<evidence type="ECO:0000313" key="1">
    <source>
        <dbReference type="EMBL" id="MDT1064195.1"/>
    </source>
</evidence>
<keyword evidence="2" id="KW-1185">Reference proteome</keyword>